<keyword evidence="3" id="KW-1185">Reference proteome</keyword>
<gene>
    <name evidence="2" type="ORF">FRUB_03673</name>
</gene>
<proteinExistence type="predicted"/>
<protein>
    <submittedName>
        <fullName evidence="2">Uncharacterized protein</fullName>
    </submittedName>
</protein>
<dbReference type="AlphaFoldDB" id="A0A225DZ24"/>
<organism evidence="2 3">
    <name type="scientific">Fimbriiglobus ruber</name>
    <dbReference type="NCBI Taxonomy" id="1908690"/>
    <lineage>
        <taxon>Bacteria</taxon>
        <taxon>Pseudomonadati</taxon>
        <taxon>Planctomycetota</taxon>
        <taxon>Planctomycetia</taxon>
        <taxon>Gemmatales</taxon>
        <taxon>Gemmataceae</taxon>
        <taxon>Fimbriiglobus</taxon>
    </lineage>
</organism>
<evidence type="ECO:0000313" key="2">
    <source>
        <dbReference type="EMBL" id="OWK41595.1"/>
    </source>
</evidence>
<name>A0A225DZ24_9BACT</name>
<evidence type="ECO:0000313" key="3">
    <source>
        <dbReference type="Proteomes" id="UP000214646"/>
    </source>
</evidence>
<evidence type="ECO:0000256" key="1">
    <source>
        <dbReference type="SAM" id="MobiDB-lite"/>
    </source>
</evidence>
<comment type="caution">
    <text evidence="2">The sequence shown here is derived from an EMBL/GenBank/DDBJ whole genome shotgun (WGS) entry which is preliminary data.</text>
</comment>
<sequence length="69" mass="7596">MFFDLGEPVTLTEEQRAWRTVTIKTRERSEVIVPLNPLSPATAEVVKPKTSTDETAENVAPAVDSVPND</sequence>
<reference evidence="3" key="1">
    <citation type="submission" date="2017-06" db="EMBL/GenBank/DDBJ databases">
        <title>Genome analysis of Fimbriiglobus ruber SP5, the first member of the order Planctomycetales with confirmed chitinolytic capability.</title>
        <authorList>
            <person name="Ravin N.V."/>
            <person name="Rakitin A.L."/>
            <person name="Ivanova A.A."/>
            <person name="Beletsky A.V."/>
            <person name="Kulichevskaya I.S."/>
            <person name="Mardanov A.V."/>
            <person name="Dedysh S.N."/>
        </authorList>
    </citation>
    <scope>NUCLEOTIDE SEQUENCE [LARGE SCALE GENOMIC DNA]</scope>
    <source>
        <strain evidence="3">SP5</strain>
    </source>
</reference>
<feature type="region of interest" description="Disordered" evidence="1">
    <location>
        <begin position="43"/>
        <end position="69"/>
    </location>
</feature>
<dbReference type="Proteomes" id="UP000214646">
    <property type="component" value="Unassembled WGS sequence"/>
</dbReference>
<dbReference type="EMBL" id="NIDE01000005">
    <property type="protein sequence ID" value="OWK41595.1"/>
    <property type="molecule type" value="Genomic_DNA"/>
</dbReference>
<accession>A0A225DZ24</accession>